<feature type="transmembrane region" description="Helical" evidence="11">
    <location>
        <begin position="17"/>
        <end position="36"/>
    </location>
</feature>
<evidence type="ECO:0000256" key="7">
    <source>
        <dbReference type="ARBA" id="ARBA00022916"/>
    </source>
</evidence>
<keyword evidence="5 11" id="KW-0808">Transferase</keyword>
<keyword evidence="6 11" id="KW-0812">Transmembrane</keyword>
<dbReference type="PRINTS" id="PR01439">
    <property type="entry name" value="CELLSNTHASEA"/>
</dbReference>
<dbReference type="Gene3D" id="2.40.10.220">
    <property type="entry name" value="predicted glycosyltransferase like domains"/>
    <property type="match status" value="1"/>
</dbReference>
<dbReference type="InterPro" id="IPR018513">
    <property type="entry name" value="Cell_synthase_bac"/>
</dbReference>
<keyword evidence="2 11" id="KW-1003">Cell membrane</keyword>
<evidence type="ECO:0000256" key="4">
    <source>
        <dbReference type="ARBA" id="ARBA00022676"/>
    </source>
</evidence>
<dbReference type="Gene3D" id="2.60.120.260">
    <property type="entry name" value="Galactose-binding domain-like"/>
    <property type="match status" value="2"/>
</dbReference>
<keyword evidence="7 11" id="KW-0135">Cellulose biosynthesis</keyword>
<evidence type="ECO:0000256" key="6">
    <source>
        <dbReference type="ARBA" id="ARBA00022692"/>
    </source>
</evidence>
<feature type="transmembrane region" description="Helical" evidence="11">
    <location>
        <begin position="94"/>
        <end position="119"/>
    </location>
</feature>
<comment type="catalytic activity">
    <reaction evidence="10 11">
        <text>[(1-&gt;4)-beta-D-glucosyl](n) + UDP-alpha-D-glucose = [(1-&gt;4)-beta-D-glucosyl](n+1) + UDP + H(+)</text>
        <dbReference type="Rhea" id="RHEA:19929"/>
        <dbReference type="Rhea" id="RHEA-COMP:10033"/>
        <dbReference type="Rhea" id="RHEA-COMP:10034"/>
        <dbReference type="ChEBI" id="CHEBI:15378"/>
        <dbReference type="ChEBI" id="CHEBI:18246"/>
        <dbReference type="ChEBI" id="CHEBI:58223"/>
        <dbReference type="ChEBI" id="CHEBI:58885"/>
        <dbReference type="EC" id="2.4.1.12"/>
    </reaction>
</comment>
<dbReference type="InterPro" id="IPR001173">
    <property type="entry name" value="Glyco_trans_2-like"/>
</dbReference>
<comment type="subcellular location">
    <subcellularLocation>
        <location evidence="1">Cell inner membrane</location>
        <topology evidence="1">Multi-pass membrane protein</topology>
    </subcellularLocation>
</comment>
<comment type="function">
    <text evidence="11">Catalytic subunit of cellulose synthase. It polymerizes uridine 5'-diphosphate glucose to cellulose.</text>
</comment>
<feature type="transmembrane region" description="Helical" evidence="11">
    <location>
        <begin position="42"/>
        <end position="58"/>
    </location>
</feature>
<keyword evidence="8 11" id="KW-1133">Transmembrane helix</keyword>
<evidence type="ECO:0000259" key="12">
    <source>
        <dbReference type="Pfam" id="PF00535"/>
    </source>
</evidence>
<evidence type="ECO:0000259" key="13">
    <source>
        <dbReference type="Pfam" id="PF07238"/>
    </source>
</evidence>
<feature type="transmembrane region" description="Helical" evidence="11">
    <location>
        <begin position="413"/>
        <end position="433"/>
    </location>
</feature>
<evidence type="ECO:0000256" key="3">
    <source>
        <dbReference type="ARBA" id="ARBA00022519"/>
    </source>
</evidence>
<dbReference type="InterPro" id="IPR050321">
    <property type="entry name" value="Glycosyltr_2/OpgH_subfam"/>
</dbReference>
<evidence type="ECO:0000256" key="11">
    <source>
        <dbReference type="RuleBase" id="RU365020"/>
    </source>
</evidence>
<feature type="domain" description="PilZ" evidence="13">
    <location>
        <begin position="567"/>
        <end position="659"/>
    </location>
</feature>
<dbReference type="EMBL" id="JAEUXJ010000005">
    <property type="protein sequence ID" value="MBL6456441.1"/>
    <property type="molecule type" value="Genomic_DNA"/>
</dbReference>
<keyword evidence="15" id="KW-1185">Reference proteome</keyword>
<comment type="pathway">
    <text evidence="11">Glycan metabolism; bacterial cellulose biosynthesis.</text>
</comment>
<dbReference type="InterPro" id="IPR029044">
    <property type="entry name" value="Nucleotide-diphossugar_trans"/>
</dbReference>
<feature type="transmembrane region" description="Helical" evidence="11">
    <location>
        <begin position="502"/>
        <end position="526"/>
    </location>
</feature>
<name>A0ABS1V5M6_9PROT</name>
<dbReference type="InterPro" id="IPR009875">
    <property type="entry name" value="PilZ_domain"/>
</dbReference>
<keyword evidence="3 11" id="KW-0997">Cell inner membrane</keyword>
<dbReference type="EC" id="2.4.1.12" evidence="11"/>
<dbReference type="Pfam" id="PF03170">
    <property type="entry name" value="BcsB"/>
    <property type="match status" value="1"/>
</dbReference>
<dbReference type="CDD" id="cd06421">
    <property type="entry name" value="CESA_CelA_like"/>
    <property type="match status" value="1"/>
</dbReference>
<dbReference type="Gene3D" id="3.90.550.10">
    <property type="entry name" value="Spore Coat Polysaccharide Biosynthesis Protein SpsA, Chain A"/>
    <property type="match status" value="1"/>
</dbReference>
<sequence length="1492" mass="162008">MSAAASFPAPPSLRARALRAVLIGLGLFGCATYITLPMDAEQQALLTATGILVFLVLNRFASRRIGLVLVVMSITITFRYLFWRATETLEFDSILQTVLGVMLFLAELYAGLLMALSYLQTSWPLDRKPVPLPADPALWPSIDVYVPSYNESLDLVRPTVLAAMNMDWPRDKLNVYILDDGRRPEFRKFAEDCGCGYVIRPDNKGAKAGNINHALRHTKGEFIAIFDCDHAPTRAFLQLTVGWLVRDARISMVQTPHYFYSPDPFERNLARKRPVPNEGLLFYGAIQPGNDLWNAAFFCGSCAVIRRTALEEVGGVPHITVTEDCHCSLLMQKRGWHTAYIRLPLASGLATERLSLHVGQRMRWARGMMQIMRLEKTIVAEGLGWWQRLCYFMGGFGFLFAIPRLIFLTSPLAFLFFGESVIAASPLGIIAYAGSHMFHAVATTARLNGRHRHSFWSEIYEASLAWQLIPVTFKTLWDPTKGKFNVTDKGGMVEEGYLDLPTVMAMVILTGLLLVGLVIGIVGIIITDSSTLQFRAYLLNTIWAALCVIPASAAVAVGREREQMRVRARTDAVVPATLRLASGETIKAHSSNISLSGARITLARPLGTADGDRATIAFETCGEVIEVQAEVLRWVDDEVFLRFVVETLADEAAVARVFFGRPDAWLHWDDWPVDRPLRSLLNVVLATADAVFRKYRIAFPTKSVQRPGPAAAAAPARVSDVVEPRRRAASVAGAALAALLLSAPAALAQGPAALPSLAPPPAAAAPARPGFTDAVDGVREIRPTLRELGLGGPMQLRGVSDLQGVQFGLRADEVVTEAKLSVSGGTSPALIPSLSQIAISLNEQYVGTIPVDPARQAFGPLEFPLDPLFFSEINRLNFRFSGRYAVECNDPLSGLLWATVSDLSTVAMRIERLPPQRDLARLPEPLFDRRVLRGMLTLPVVLAEGTGPAGLRAAAIASSWFAVQADYRGATFPVERAPPTRGDALVIAVGADAVPGLALPRFEGPTIAMVANPNDSYGTLLVLGGRTEAEVSAAASALAVGRAALAGEMARVAPPTIAPRQPYDSPRWVATDRVVTLGSLVERQELQGSGYAPAPIRVPLRTSPDIFTWRNRGFPVDLRFRAPPGPVIDIAASRLDVSVSEAYLRSLPLSPGELWWPFEEIRRRIFGDPEIRSGSATVPPYLLLGRDELQLRFDMRPLARGECVATPGDLRASVEPDSTIDLRRIHRHARMPNLGFFASAGFPFTRYADLSGTAAVLPERPSATEMQLFLDLIGQLSVIVGLPATGLQVVHANALQSVAGRDLLVVGPLGRSPALNTLLKETPVKLEGERLVLALPDMLQDVRAVFLGAPSRADRNRAAAALSDGGEGLGAIIGAESPLQSGRSIVAITGASQAALAAMAGAMRDPVQSRRIQGDVVVMSGGPVAAYTAMPHYDVGDLPWWLLPQVWMGNHPERAMLLLLAAAFAMGGSFYWMLRRRAAMRLRARTPVEKAH</sequence>
<evidence type="ECO:0000256" key="9">
    <source>
        <dbReference type="ARBA" id="ARBA00023136"/>
    </source>
</evidence>
<evidence type="ECO:0000256" key="8">
    <source>
        <dbReference type="ARBA" id="ARBA00022989"/>
    </source>
</evidence>
<dbReference type="RefSeq" id="WP_202826184.1">
    <property type="nucleotide sequence ID" value="NZ_JAEUXJ010000005.1"/>
</dbReference>
<evidence type="ECO:0000313" key="15">
    <source>
        <dbReference type="Proteomes" id="UP000606490"/>
    </source>
</evidence>
<evidence type="ECO:0000256" key="10">
    <source>
        <dbReference type="ARBA" id="ARBA00048682"/>
    </source>
</evidence>
<keyword evidence="11" id="KW-0973">c-di-GMP</keyword>
<dbReference type="PANTHER" id="PTHR43867:SF2">
    <property type="entry name" value="CELLULOSE SYNTHASE CATALYTIC SUBUNIT A [UDP-FORMING]"/>
    <property type="match status" value="1"/>
</dbReference>
<feature type="transmembrane region" description="Helical" evidence="11">
    <location>
        <begin position="538"/>
        <end position="557"/>
    </location>
</feature>
<evidence type="ECO:0000256" key="1">
    <source>
        <dbReference type="ARBA" id="ARBA00004429"/>
    </source>
</evidence>
<dbReference type="NCBIfam" id="TIGR03030">
    <property type="entry name" value="CelA"/>
    <property type="match status" value="1"/>
</dbReference>
<reference evidence="14 15" key="1">
    <citation type="submission" date="2021-01" db="EMBL/GenBank/DDBJ databases">
        <title>Belnapia mucosa sp. nov. and Belnapia arida sp. nov., isolated from the Tabernas Desert (Almeria, Spain).</title>
        <authorList>
            <person name="Molina-Menor E."/>
            <person name="Vidal-Verdu A."/>
            <person name="Calonge A."/>
            <person name="Satari L."/>
            <person name="Pereto Magraner J."/>
            <person name="Porcar Miralles M."/>
        </authorList>
    </citation>
    <scope>NUCLEOTIDE SEQUENCE [LARGE SCALE GENOMIC DNA]</scope>
    <source>
        <strain evidence="14 15">T6</strain>
    </source>
</reference>
<protein>
    <recommendedName>
        <fullName evidence="11">Cellulose synthase catalytic subunit [UDP-forming]</fullName>
        <ecNumber evidence="11">2.4.1.12</ecNumber>
    </recommendedName>
</protein>
<accession>A0ABS1V5M6</accession>
<feature type="transmembrane region" description="Helical" evidence="11">
    <location>
        <begin position="389"/>
        <end position="407"/>
    </location>
</feature>
<dbReference type="InterPro" id="IPR003919">
    <property type="entry name" value="Cell_synth_A"/>
</dbReference>
<dbReference type="SUPFAM" id="SSF53448">
    <property type="entry name" value="Nucleotide-diphospho-sugar transferases"/>
    <property type="match status" value="1"/>
</dbReference>
<evidence type="ECO:0000256" key="5">
    <source>
        <dbReference type="ARBA" id="ARBA00022679"/>
    </source>
</evidence>
<evidence type="ECO:0000256" key="2">
    <source>
        <dbReference type="ARBA" id="ARBA00022475"/>
    </source>
</evidence>
<feature type="domain" description="Glycosyltransferase 2-like" evidence="12">
    <location>
        <begin position="144"/>
        <end position="313"/>
    </location>
</feature>
<evidence type="ECO:0000313" key="14">
    <source>
        <dbReference type="EMBL" id="MBL6456441.1"/>
    </source>
</evidence>
<dbReference type="Pfam" id="PF00535">
    <property type="entry name" value="Glycos_transf_2"/>
    <property type="match status" value="1"/>
</dbReference>
<comment type="caution">
    <text evidence="14">The sequence shown here is derived from an EMBL/GenBank/DDBJ whole genome shotgun (WGS) entry which is preliminary data.</text>
</comment>
<keyword evidence="9 11" id="KW-0472">Membrane</keyword>
<feature type="transmembrane region" description="Helical" evidence="11">
    <location>
        <begin position="1455"/>
        <end position="1474"/>
    </location>
</feature>
<comment type="cofactor">
    <cofactor evidence="11">
        <name>Mg(2+)</name>
        <dbReference type="ChEBI" id="CHEBI:18420"/>
    </cofactor>
</comment>
<dbReference type="PANTHER" id="PTHR43867">
    <property type="entry name" value="CELLULOSE SYNTHASE CATALYTIC SUBUNIT A [UDP-FORMING]"/>
    <property type="match status" value="1"/>
</dbReference>
<dbReference type="Pfam" id="PF07238">
    <property type="entry name" value="PilZ"/>
    <property type="match status" value="1"/>
</dbReference>
<organism evidence="14 15">
    <name type="scientific">Belnapia mucosa</name>
    <dbReference type="NCBI Taxonomy" id="2804532"/>
    <lineage>
        <taxon>Bacteria</taxon>
        <taxon>Pseudomonadati</taxon>
        <taxon>Pseudomonadota</taxon>
        <taxon>Alphaproteobacteria</taxon>
        <taxon>Acetobacterales</taxon>
        <taxon>Roseomonadaceae</taxon>
        <taxon>Belnapia</taxon>
    </lineage>
</organism>
<keyword evidence="4 11" id="KW-0328">Glycosyltransferase</keyword>
<feature type="transmembrane region" description="Helical" evidence="11">
    <location>
        <begin position="65"/>
        <end position="82"/>
    </location>
</feature>
<gene>
    <name evidence="14" type="primary">bcsA</name>
    <name evidence="14" type="ORF">JMJ55_13990</name>
</gene>
<proteinExistence type="predicted"/>
<dbReference type="Proteomes" id="UP000606490">
    <property type="component" value="Unassembled WGS sequence"/>
</dbReference>